<dbReference type="PROSITE" id="PS50119">
    <property type="entry name" value="ZF_BBOX"/>
    <property type="match status" value="1"/>
</dbReference>
<gene>
    <name evidence="9" type="ORF">GSPATT00024833001</name>
</gene>
<keyword evidence="3" id="KW-0862">Zinc</keyword>
<dbReference type="InterPro" id="IPR013083">
    <property type="entry name" value="Znf_RING/FYVE/PHD"/>
</dbReference>
<keyword evidence="5" id="KW-0175">Coiled coil</keyword>
<dbReference type="GO" id="GO:0008270">
    <property type="term" value="F:zinc ion binding"/>
    <property type="evidence" value="ECO:0007669"/>
    <property type="project" value="UniProtKB-KW"/>
</dbReference>
<evidence type="ECO:0000256" key="1">
    <source>
        <dbReference type="ARBA" id="ARBA00022723"/>
    </source>
</evidence>
<dbReference type="Gene3D" id="3.30.40.10">
    <property type="entry name" value="Zinc/RING finger domain, C3HC4 (zinc finger)"/>
    <property type="match status" value="1"/>
</dbReference>
<name>A0E9Y5_PARTE</name>
<dbReference type="PANTHER" id="PTHR24103">
    <property type="entry name" value="E3 UBIQUITIN-PROTEIN LIGASE TRIM"/>
    <property type="match status" value="1"/>
</dbReference>
<dbReference type="SUPFAM" id="SSF57845">
    <property type="entry name" value="B-box zinc-binding domain"/>
    <property type="match status" value="1"/>
</dbReference>
<evidence type="ECO:0000259" key="8">
    <source>
        <dbReference type="PROSITE" id="PS50119"/>
    </source>
</evidence>
<feature type="compositionally biased region" description="Polar residues" evidence="6">
    <location>
        <begin position="346"/>
        <end position="391"/>
    </location>
</feature>
<dbReference type="Pfam" id="PF00643">
    <property type="entry name" value="zf-B_box"/>
    <property type="match status" value="1"/>
</dbReference>
<dbReference type="InterPro" id="IPR017907">
    <property type="entry name" value="Znf_RING_CS"/>
</dbReference>
<evidence type="ECO:0000259" key="7">
    <source>
        <dbReference type="PROSITE" id="PS50089"/>
    </source>
</evidence>
<evidence type="ECO:0000313" key="9">
    <source>
        <dbReference type="EMBL" id="CAK92102.1"/>
    </source>
</evidence>
<keyword evidence="10" id="KW-1185">Reference proteome</keyword>
<keyword evidence="1" id="KW-0479">Metal-binding</keyword>
<evidence type="ECO:0000256" key="3">
    <source>
        <dbReference type="ARBA" id="ARBA00022833"/>
    </source>
</evidence>
<proteinExistence type="predicted"/>
<dbReference type="PROSITE" id="PS50089">
    <property type="entry name" value="ZF_RING_2"/>
    <property type="match status" value="1"/>
</dbReference>
<dbReference type="GO" id="GO:0045087">
    <property type="term" value="P:innate immune response"/>
    <property type="evidence" value="ECO:0000318"/>
    <property type="project" value="GO_Central"/>
</dbReference>
<dbReference type="Proteomes" id="UP000000600">
    <property type="component" value="Unassembled WGS sequence"/>
</dbReference>
<evidence type="ECO:0000256" key="2">
    <source>
        <dbReference type="ARBA" id="ARBA00022771"/>
    </source>
</evidence>
<evidence type="ECO:0000256" key="5">
    <source>
        <dbReference type="SAM" id="Coils"/>
    </source>
</evidence>
<dbReference type="EMBL" id="CT868666">
    <property type="protein sequence ID" value="CAK92102.1"/>
    <property type="molecule type" value="Genomic_DNA"/>
</dbReference>
<dbReference type="SMART" id="SM00336">
    <property type="entry name" value="BBOX"/>
    <property type="match status" value="1"/>
</dbReference>
<dbReference type="InParanoid" id="A0E9Y5"/>
<dbReference type="InterPro" id="IPR001841">
    <property type="entry name" value="Znf_RING"/>
</dbReference>
<dbReference type="InterPro" id="IPR032675">
    <property type="entry name" value="LRR_dom_sf"/>
</dbReference>
<organism evidence="9 10">
    <name type="scientific">Paramecium tetraurelia</name>
    <dbReference type="NCBI Taxonomy" id="5888"/>
    <lineage>
        <taxon>Eukaryota</taxon>
        <taxon>Sar</taxon>
        <taxon>Alveolata</taxon>
        <taxon>Ciliophora</taxon>
        <taxon>Intramacronucleata</taxon>
        <taxon>Oligohymenophorea</taxon>
        <taxon>Peniculida</taxon>
        <taxon>Parameciidae</taxon>
        <taxon>Paramecium</taxon>
    </lineage>
</organism>
<evidence type="ECO:0000313" key="10">
    <source>
        <dbReference type="Proteomes" id="UP000000600"/>
    </source>
</evidence>
<dbReference type="AlphaFoldDB" id="A0E9Y5"/>
<dbReference type="SUPFAM" id="SSF57850">
    <property type="entry name" value="RING/U-box"/>
    <property type="match status" value="1"/>
</dbReference>
<feature type="region of interest" description="Disordered" evidence="6">
    <location>
        <begin position="336"/>
        <end position="403"/>
    </location>
</feature>
<dbReference type="HOGENOM" id="CLU_030542_0_0_1"/>
<dbReference type="OrthoDB" id="303141at2759"/>
<reference evidence="9 10" key="1">
    <citation type="journal article" date="2006" name="Nature">
        <title>Global trends of whole-genome duplications revealed by the ciliate Paramecium tetraurelia.</title>
        <authorList>
            <consortium name="Genoscope"/>
            <person name="Aury J.-M."/>
            <person name="Jaillon O."/>
            <person name="Duret L."/>
            <person name="Noel B."/>
            <person name="Jubin C."/>
            <person name="Porcel B.M."/>
            <person name="Segurens B."/>
            <person name="Daubin V."/>
            <person name="Anthouard V."/>
            <person name="Aiach N."/>
            <person name="Arnaiz O."/>
            <person name="Billaut A."/>
            <person name="Beisson J."/>
            <person name="Blanc I."/>
            <person name="Bouhouche K."/>
            <person name="Camara F."/>
            <person name="Duharcourt S."/>
            <person name="Guigo R."/>
            <person name="Gogendeau D."/>
            <person name="Katinka M."/>
            <person name="Keller A.-M."/>
            <person name="Kissmehl R."/>
            <person name="Klotz C."/>
            <person name="Koll F."/>
            <person name="Le Moue A."/>
            <person name="Lepere C."/>
            <person name="Malinsky S."/>
            <person name="Nowacki M."/>
            <person name="Nowak J.K."/>
            <person name="Plattner H."/>
            <person name="Poulain J."/>
            <person name="Ruiz F."/>
            <person name="Serrano V."/>
            <person name="Zagulski M."/>
            <person name="Dessen P."/>
            <person name="Betermier M."/>
            <person name="Weissenbach J."/>
            <person name="Scarpelli C."/>
            <person name="Schachter V."/>
            <person name="Sperling L."/>
            <person name="Meyer E."/>
            <person name="Cohen J."/>
            <person name="Wincker P."/>
        </authorList>
    </citation>
    <scope>NUCLEOTIDE SEQUENCE [LARGE SCALE GENOMIC DNA]</scope>
    <source>
        <strain evidence="9 10">Stock d4-2</strain>
    </source>
</reference>
<dbReference type="Gene3D" id="3.30.160.60">
    <property type="entry name" value="Classic Zinc Finger"/>
    <property type="match status" value="1"/>
</dbReference>
<dbReference type="SUPFAM" id="SSF52047">
    <property type="entry name" value="RNI-like"/>
    <property type="match status" value="1"/>
</dbReference>
<dbReference type="InterPro" id="IPR050143">
    <property type="entry name" value="TRIM/RBCC"/>
</dbReference>
<dbReference type="PROSITE" id="PS00518">
    <property type="entry name" value="ZF_RING_1"/>
    <property type="match status" value="1"/>
</dbReference>
<dbReference type="InterPro" id="IPR000315">
    <property type="entry name" value="Znf_B-box"/>
</dbReference>
<feature type="domain" description="RING-type" evidence="7">
    <location>
        <begin position="8"/>
        <end position="48"/>
    </location>
</feature>
<evidence type="ECO:0000256" key="4">
    <source>
        <dbReference type="PROSITE-ProRule" id="PRU00024"/>
    </source>
</evidence>
<evidence type="ECO:0008006" key="11">
    <source>
        <dbReference type="Google" id="ProtNLM"/>
    </source>
</evidence>
<dbReference type="Gene3D" id="3.80.10.10">
    <property type="entry name" value="Ribonuclease Inhibitor"/>
    <property type="match status" value="1"/>
</dbReference>
<evidence type="ECO:0000256" key="6">
    <source>
        <dbReference type="SAM" id="MobiDB-lite"/>
    </source>
</evidence>
<dbReference type="OMA" id="PTFNQYE"/>
<sequence length="528" mass="61350">MSQELLHCPQCQMNFDRFTRTPQMLPKCGHSMCLRCLKESSKIICPEDGYSMCQFIRLLQPADLTLYPINQAVLRIICKSQDNDLTWNPDKIQQCPQHHKQLELICIDDRCRICANCALFGIHKQHNIQNADVPIFIDFQYVDKSIKENLIQTQNLTLTIQDKIKSLKLPLINKKIHDQIRLCIKQQQTLAEEQFKEIINQILLKQQKVLEDIEQKYKQLEDQFFKKETLTINQILDKADLWILGSNQKIQEFQLAKEKGEIPYTLLLQDSSNKQGNQILEEIDDYLLKFQNNLQDIVSAIPTFNQYEQEYFDEPNILKDLSIIEQSFLKEIDEQPPHNEFLGSSLPESTCQSQPSSNNISQHTISPQQPHQKRASQQFALVSPKVQSRQQSASPKKPAAKKKLNTKVESILFNCNGDHLDLSQQELGDDGIMILEEQIRNKKIKIIKLMRNRISDVGAMKLMELHCQVLYLQSNVITEKFLDMIMNAILKQIQIHIKTVYLGQNLINQFRVKKKIEDLKKLGISIQM</sequence>
<feature type="domain" description="B box-type" evidence="8">
    <location>
        <begin position="90"/>
        <end position="131"/>
    </location>
</feature>
<feature type="coiled-coil region" evidence="5">
    <location>
        <begin position="203"/>
        <end position="230"/>
    </location>
</feature>
<keyword evidence="2 4" id="KW-0863">Zinc-finger</keyword>
<accession>A0E9Y5</accession>
<dbReference type="SMART" id="SM00184">
    <property type="entry name" value="RING"/>
    <property type="match status" value="1"/>
</dbReference>
<dbReference type="GeneID" id="5045284"/>
<protein>
    <recommendedName>
        <fullName evidence="11">RING-type domain-containing protein</fullName>
    </recommendedName>
</protein>
<dbReference type="KEGG" id="ptm:GSPATT00024833001"/>
<dbReference type="RefSeq" id="XP_001459499.1">
    <property type="nucleotide sequence ID" value="XM_001459462.1"/>
</dbReference>